<dbReference type="EMBL" id="AP025516">
    <property type="protein sequence ID" value="BDD85962.1"/>
    <property type="molecule type" value="Genomic_DNA"/>
</dbReference>
<reference evidence="1 2" key="1">
    <citation type="submission" date="2022-01" db="EMBL/GenBank/DDBJ databases">
        <title>Desulfofustis limnae sp. nov., a novel mesophilic sulfate-reducing bacterium isolated from marsh soil.</title>
        <authorList>
            <person name="Watanabe M."/>
            <person name="Takahashi A."/>
            <person name="Kojima H."/>
            <person name="Fukui M."/>
        </authorList>
    </citation>
    <scope>NUCLEOTIDE SEQUENCE [LARGE SCALE GENOMIC DNA]</scope>
    <source>
        <strain evidence="1 2">PPLL</strain>
    </source>
</reference>
<proteinExistence type="predicted"/>
<evidence type="ECO:0000313" key="1">
    <source>
        <dbReference type="EMBL" id="BDD85962.1"/>
    </source>
</evidence>
<gene>
    <name evidence="1" type="ORF">DPPLL_03270</name>
</gene>
<dbReference type="Pfam" id="PF11363">
    <property type="entry name" value="DUF3164"/>
    <property type="match status" value="1"/>
</dbReference>
<organism evidence="1 2">
    <name type="scientific">Desulfofustis limnaeus</name>
    <dbReference type="NCBI Taxonomy" id="2740163"/>
    <lineage>
        <taxon>Bacteria</taxon>
        <taxon>Pseudomonadati</taxon>
        <taxon>Thermodesulfobacteriota</taxon>
        <taxon>Desulfobulbia</taxon>
        <taxon>Desulfobulbales</taxon>
        <taxon>Desulfocapsaceae</taxon>
        <taxon>Desulfofustis</taxon>
    </lineage>
</organism>
<dbReference type="RefSeq" id="WP_284153076.1">
    <property type="nucleotide sequence ID" value="NZ_AP025516.1"/>
</dbReference>
<evidence type="ECO:0000313" key="2">
    <source>
        <dbReference type="Proteomes" id="UP000830055"/>
    </source>
</evidence>
<accession>A0ABM7W4W1</accession>
<dbReference type="InterPro" id="IPR021505">
    <property type="entry name" value="Phage_B3_Orf6"/>
</dbReference>
<keyword evidence="2" id="KW-1185">Reference proteome</keyword>
<name>A0ABM7W4W1_9BACT</name>
<dbReference type="Proteomes" id="UP000830055">
    <property type="component" value="Chromosome"/>
</dbReference>
<sequence length="205" mass="23461">MLHNDVPEGYMKDAQGRLVPLEMVKEIDKLRDELVRKLVTTARQTAEILAAFKTSALSEIQSFCDLSAAEYGKELGGTKGNVQLTSYDGRFRVDRSVSEYLDFDERLQVAKELIDQCLQEWSSDSRPELKLLVNDAFQVDRKGNVNTKRILSLRKFEIEDPRWQRAMQAINDSLTVSGSRTYLRLYERIGGSDQWRQIPLDIAAV</sequence>
<protein>
    <submittedName>
        <fullName evidence="1">Sulfate transporter</fullName>
    </submittedName>
</protein>